<dbReference type="OrthoDB" id="9774191at2"/>
<evidence type="ECO:0000256" key="1">
    <source>
        <dbReference type="ARBA" id="ARBA00010928"/>
    </source>
</evidence>
<keyword evidence="6" id="KW-1185">Reference proteome</keyword>
<evidence type="ECO:0000259" key="4">
    <source>
        <dbReference type="Pfam" id="PF22725"/>
    </source>
</evidence>
<proteinExistence type="inferred from homology"/>
<comment type="similarity">
    <text evidence="1">Belongs to the Gfo/Idh/MocA family.</text>
</comment>
<dbReference type="EMBL" id="VHLH01000034">
    <property type="protein sequence ID" value="TPW26228.1"/>
    <property type="molecule type" value="Genomic_DNA"/>
</dbReference>
<dbReference type="InterPro" id="IPR000683">
    <property type="entry name" value="Gfo/Idh/MocA-like_OxRdtase_N"/>
</dbReference>
<evidence type="ECO:0000259" key="3">
    <source>
        <dbReference type="Pfam" id="PF01408"/>
    </source>
</evidence>
<dbReference type="Proteomes" id="UP000320314">
    <property type="component" value="Unassembled WGS sequence"/>
</dbReference>
<name>A0A506TYE8_9HYPH</name>
<dbReference type="Gene3D" id="3.40.50.720">
    <property type="entry name" value="NAD(P)-binding Rossmann-like Domain"/>
    <property type="match status" value="1"/>
</dbReference>
<dbReference type="SUPFAM" id="SSF55347">
    <property type="entry name" value="Glyceraldehyde-3-phosphate dehydrogenase-like, C-terminal domain"/>
    <property type="match status" value="1"/>
</dbReference>
<organism evidence="5 6">
    <name type="scientific">Pararhizobium mangrovi</name>
    <dbReference type="NCBI Taxonomy" id="2590452"/>
    <lineage>
        <taxon>Bacteria</taxon>
        <taxon>Pseudomonadati</taxon>
        <taxon>Pseudomonadota</taxon>
        <taxon>Alphaproteobacteria</taxon>
        <taxon>Hyphomicrobiales</taxon>
        <taxon>Rhizobiaceae</taxon>
        <taxon>Rhizobium/Agrobacterium group</taxon>
        <taxon>Pararhizobium</taxon>
    </lineage>
</organism>
<dbReference type="InterPro" id="IPR050984">
    <property type="entry name" value="Gfo/Idh/MocA_domain"/>
</dbReference>
<evidence type="ECO:0000256" key="2">
    <source>
        <dbReference type="ARBA" id="ARBA00023002"/>
    </source>
</evidence>
<accession>A0A506TYE8</accession>
<dbReference type="Pfam" id="PF22725">
    <property type="entry name" value="GFO_IDH_MocA_C3"/>
    <property type="match status" value="1"/>
</dbReference>
<dbReference type="Gene3D" id="3.30.360.10">
    <property type="entry name" value="Dihydrodipicolinate Reductase, domain 2"/>
    <property type="match status" value="1"/>
</dbReference>
<dbReference type="GO" id="GO:0000166">
    <property type="term" value="F:nucleotide binding"/>
    <property type="evidence" value="ECO:0007669"/>
    <property type="project" value="InterPro"/>
</dbReference>
<dbReference type="AlphaFoldDB" id="A0A506TYE8"/>
<reference evidence="5 6" key="1">
    <citation type="submission" date="2019-06" db="EMBL/GenBank/DDBJ databases">
        <authorList>
            <person name="Li M."/>
        </authorList>
    </citation>
    <scope>NUCLEOTIDE SEQUENCE [LARGE SCALE GENOMIC DNA]</scope>
    <source>
        <strain evidence="5 6">BGMRC6574</strain>
    </source>
</reference>
<dbReference type="InterPro" id="IPR036291">
    <property type="entry name" value="NAD(P)-bd_dom_sf"/>
</dbReference>
<feature type="domain" description="Gfo/Idh/MocA-like oxidoreductase N-terminal" evidence="3">
    <location>
        <begin position="5"/>
        <end position="122"/>
    </location>
</feature>
<sequence length="340" mass="37329">MTDLRWGILSTARIAQKALIPALLETQNCRIVSIASRDRSRAADVAKTFNIERVDDDYESLIEAPDIDVIYNPLPNHLHAPLTLRALEAGKHVLCEKPLTLSVEQAVAISKKAAETNRIVAEAFMTRHHPQWQRAFELVHSGAIGSLNAIQILFSYRNSDPDDIRNKADIGGGALYDIGCYALNAARWFFESEPESVIAEMHRDPSFGTDRLTSGLAVFPNGRHLTFTTATQSALSQKMTLLGSDGFLTLDVPFNCPRDYAARLSIVGDQDLLHSKARTETFEAVDQYARMVEAFVAAIREGSPLSTTIEDSIGNAAAIDALIRSSETRRLEAPATPSHA</sequence>
<protein>
    <submittedName>
        <fullName evidence="5">Gfo/Idh/MocA family oxidoreductase</fullName>
    </submittedName>
</protein>
<keyword evidence="2" id="KW-0560">Oxidoreductase</keyword>
<dbReference type="PANTHER" id="PTHR22604">
    <property type="entry name" value="OXIDOREDUCTASES"/>
    <property type="match status" value="1"/>
</dbReference>
<dbReference type="Pfam" id="PF01408">
    <property type="entry name" value="GFO_IDH_MocA"/>
    <property type="match status" value="1"/>
</dbReference>
<comment type="caution">
    <text evidence="5">The sequence shown here is derived from an EMBL/GenBank/DDBJ whole genome shotgun (WGS) entry which is preliminary data.</text>
</comment>
<dbReference type="InterPro" id="IPR055170">
    <property type="entry name" value="GFO_IDH_MocA-like_dom"/>
</dbReference>
<gene>
    <name evidence="5" type="ORF">FJU11_15710</name>
</gene>
<evidence type="ECO:0000313" key="6">
    <source>
        <dbReference type="Proteomes" id="UP000320314"/>
    </source>
</evidence>
<dbReference type="GO" id="GO:0016491">
    <property type="term" value="F:oxidoreductase activity"/>
    <property type="evidence" value="ECO:0007669"/>
    <property type="project" value="UniProtKB-KW"/>
</dbReference>
<dbReference type="SUPFAM" id="SSF51735">
    <property type="entry name" value="NAD(P)-binding Rossmann-fold domains"/>
    <property type="match status" value="1"/>
</dbReference>
<feature type="domain" description="GFO/IDH/MocA-like oxidoreductase" evidence="4">
    <location>
        <begin position="132"/>
        <end position="248"/>
    </location>
</feature>
<dbReference type="RefSeq" id="WP_141168026.1">
    <property type="nucleotide sequence ID" value="NZ_VHLH01000034.1"/>
</dbReference>
<evidence type="ECO:0000313" key="5">
    <source>
        <dbReference type="EMBL" id="TPW26228.1"/>
    </source>
</evidence>
<dbReference type="PANTHER" id="PTHR22604:SF105">
    <property type="entry name" value="TRANS-1,2-DIHYDROBENZENE-1,2-DIOL DEHYDROGENASE"/>
    <property type="match status" value="1"/>
</dbReference>